<dbReference type="SUPFAM" id="SSF51735">
    <property type="entry name" value="NAD(P)-binding Rossmann-fold domains"/>
    <property type="match status" value="1"/>
</dbReference>
<dbReference type="InterPro" id="IPR011032">
    <property type="entry name" value="GroES-like_sf"/>
</dbReference>
<dbReference type="InterPro" id="IPR020843">
    <property type="entry name" value="ER"/>
</dbReference>
<dbReference type="RefSeq" id="WP_219763898.1">
    <property type="nucleotide sequence ID" value="NZ_JAHYBZ010000005.1"/>
</dbReference>
<accession>A0ABS7AAF4</accession>
<protein>
    <submittedName>
        <fullName evidence="2">NAD(P)-dependent alcohol dehydrogenase</fullName>
    </submittedName>
</protein>
<dbReference type="InterPro" id="IPR036291">
    <property type="entry name" value="NAD(P)-bd_dom_sf"/>
</dbReference>
<feature type="domain" description="Enoyl reductase (ER)" evidence="1">
    <location>
        <begin position="10"/>
        <end position="334"/>
    </location>
</feature>
<dbReference type="PANTHER" id="PTHR45033:SF2">
    <property type="entry name" value="ZINC-TYPE ALCOHOL DEHYDROGENASE-LIKE PROTEIN C1773.06C"/>
    <property type="match status" value="1"/>
</dbReference>
<keyword evidence="3" id="KW-1185">Reference proteome</keyword>
<evidence type="ECO:0000259" key="1">
    <source>
        <dbReference type="SMART" id="SM00829"/>
    </source>
</evidence>
<dbReference type="Pfam" id="PF00107">
    <property type="entry name" value="ADH_zinc_N"/>
    <property type="match status" value="1"/>
</dbReference>
<proteinExistence type="predicted"/>
<evidence type="ECO:0000313" key="3">
    <source>
        <dbReference type="Proteomes" id="UP001196565"/>
    </source>
</evidence>
<dbReference type="Gene3D" id="3.40.50.720">
    <property type="entry name" value="NAD(P)-binding Rossmann-like Domain"/>
    <property type="match status" value="1"/>
</dbReference>
<dbReference type="InterPro" id="IPR052711">
    <property type="entry name" value="Zinc_ADH-like"/>
</dbReference>
<dbReference type="EMBL" id="JAHYBZ010000005">
    <property type="protein sequence ID" value="MBW6399286.1"/>
    <property type="molecule type" value="Genomic_DNA"/>
</dbReference>
<sequence length="339" mass="35808">MRAYRFETLGGLDGLRPCTMDVPRPQRGEVLVRVKTVALNYRDISILGPRYPHPVLAGLVPASDAMGEIVEVGESVRAFRPGDRVIGCFHPRWFGGRMPSTAGTDSYGSQQDGWLMELKAVSQETVVRIPDSLTDEEAATLPCAGLTAWSALGGASPIRAGSQVLTLGSGGVSVFALQLAKAVGARVISTTSSAAKAERLRALGADVVIDYTTTPEWGDVVRDLSGSRGVDRVVEVGGPGTLAQSLRACAIGGEIALVGFLTEQDPGFGYFQIKQSGAMLRPITVGDRPGLEELIRVVATTGLRPVIDRVFAFEEAAAAFAHLEAARHVGKVVIRVATA</sequence>
<dbReference type="InterPro" id="IPR013149">
    <property type="entry name" value="ADH-like_C"/>
</dbReference>
<organism evidence="2 3">
    <name type="scientific">Roseomonas alba</name>
    <dbReference type="NCBI Taxonomy" id="2846776"/>
    <lineage>
        <taxon>Bacteria</taxon>
        <taxon>Pseudomonadati</taxon>
        <taxon>Pseudomonadota</taxon>
        <taxon>Alphaproteobacteria</taxon>
        <taxon>Acetobacterales</taxon>
        <taxon>Roseomonadaceae</taxon>
        <taxon>Roseomonas</taxon>
    </lineage>
</organism>
<evidence type="ECO:0000313" key="2">
    <source>
        <dbReference type="EMBL" id="MBW6399286.1"/>
    </source>
</evidence>
<comment type="caution">
    <text evidence="2">The sequence shown here is derived from an EMBL/GenBank/DDBJ whole genome shotgun (WGS) entry which is preliminary data.</text>
</comment>
<dbReference type="Gene3D" id="3.90.180.10">
    <property type="entry name" value="Medium-chain alcohol dehydrogenases, catalytic domain"/>
    <property type="match status" value="1"/>
</dbReference>
<dbReference type="SUPFAM" id="SSF50129">
    <property type="entry name" value="GroES-like"/>
    <property type="match status" value="1"/>
</dbReference>
<name>A0ABS7AAF4_9PROT</name>
<dbReference type="PANTHER" id="PTHR45033">
    <property type="match status" value="1"/>
</dbReference>
<dbReference type="CDD" id="cd08276">
    <property type="entry name" value="MDR7"/>
    <property type="match status" value="1"/>
</dbReference>
<dbReference type="Proteomes" id="UP001196565">
    <property type="component" value="Unassembled WGS sequence"/>
</dbReference>
<dbReference type="SMART" id="SM00829">
    <property type="entry name" value="PKS_ER"/>
    <property type="match status" value="1"/>
</dbReference>
<gene>
    <name evidence="2" type="ORF">KPL78_15605</name>
</gene>
<dbReference type="Pfam" id="PF08240">
    <property type="entry name" value="ADH_N"/>
    <property type="match status" value="1"/>
</dbReference>
<dbReference type="InterPro" id="IPR013154">
    <property type="entry name" value="ADH-like_N"/>
</dbReference>
<reference evidence="2 3" key="1">
    <citation type="submission" date="2021-07" db="EMBL/GenBank/DDBJ databases">
        <authorList>
            <person name="So Y."/>
        </authorList>
    </citation>
    <scope>NUCLEOTIDE SEQUENCE [LARGE SCALE GENOMIC DNA]</scope>
    <source>
        <strain evidence="2 3">HJA6</strain>
    </source>
</reference>